<dbReference type="InterPro" id="IPR029487">
    <property type="entry name" value="NEL_dom"/>
</dbReference>
<keyword evidence="4" id="KW-0808">Transferase</keyword>
<keyword evidence="2" id="KW-0677">Repeat</keyword>
<feature type="domain" description="NEL" evidence="5">
    <location>
        <begin position="1211"/>
        <end position="1498"/>
    </location>
</feature>
<sequence length="1498" mass="166574">MSAFTLTPKVEHATDQFIGELLPTWLKTAPAAEIAQLREAYSAYKASQHKVAAVFGRLLPVDAFAQGLLQTELTRRTGLTVDLARACWREERRTFTVKPGQLPKSDSYFVSAPALQKLMQNFKQGESFYSGTALVYPANAATGAEERLLTTASQQLVQLTRDVDAGKQYQERLDQLFSKDFVDDLGEDMRLASAFMAEIAATRRLMPPRELQVLRDLAAGRSVVYPQCPNIQRGELQVLGCVLSGMLVVELAGTWLPGLSGTVKRRRISGVLLYMPDDPSNPVRFLATWEAVNTTLLEWLNVPQKRALLLQRVALQDRAEFLQTLGQRLQDDEPDLAPEVDALVGDLFTKLAERRIRRIRDDARFLLVPNTQVDQRQSSERLALMASVGLAMLNLAGLFVPGLGSLLLANMVRETVSQVCEGVADWAQGHQHEAFEHLLGVAESVAVNATVMAGAKVVTTVFTRSVWVDGLEPVVNDAGEHRLWRNDLTPYQDASPPAQLSELDNGLLSDGKGLWWRHQGVHYRVRATSANGPWRLLDGRRPQGYGPALEFNGERAWRMTHERPLEWQGSGQLLGRLWPPAEDFSIQRVTQVLKVAGVDEAYLRGLLVEGRRLPLVLRDTLERFAVDTRVDAFLANPDSDTELWQWCLKELGVQDLELPAQRDTLSLQAESLRGRLFEYFSEAYLLDDPQLALLNRDFPSLPKAYAVHLLTRISVEQRTAMRTGSRIPLALAQQARELLQVAKLTRLCEGFYLRASYRPDLVKLAFALLGQEVRWPASVALELRDGSPTGRVLASLGAPSAPGQAKVLVNSNGVFSVYEGDGSQVLVAEPAGLPEALLACLDQKDRMWFGWGEADAARQLRRDLQNWLPSDREALLQLLGMRDIGSSHNPPQRLADGRVGYLLSGRMSGDHASHTLLMARIRSLYPGFNQLETRVFLDILLARPGSAFRNLLQQEQQYQLLKRVLALWVGRARGSDAMALRRRAGRQLRRCWQLIGERIVDQWDVPLGMSLSLNNTVLRSLPHLPASIDFGHVAELTLTGLSLEQIPDGFLRCFAQLRWLNLGNNALASVPVDIGHLSQLRNLRMAENRIIMGMNGAQALGRLTRLQSLDLSFNPLGAISLHLRPLTRLRELNLRSTNLLTVPADLQWCGQLEIADLRDNHLASMPQAVLDAPQAWRRALLLTGNPLPEAIRQRLGIASAIAVQGADGPSALAAVRAAWLEGEAAPQLQSRGDIWDTLHAEAGSGNFFQLLAELSATRDFQQVPVDLRRRVWAMLEAAAEDTALRDELFTLAGNARTCADSVASCFSSLEVRLYMAQTLREANPLTARAARLRLARRLFRLDQVEAIAREDIRTRISLGQHVDEIEVSLAYRTGLASRLDLPGQPRTMHFETIAGVAQSDLDAALAAVRQAEAGEALPRYISQRDFWIEGLRSWHGERFSEVEAPFWARLEALDNLRLDSSQYLILSNQLAVERQDAVEALVLCLTQEALIEVSSPGD</sequence>
<feature type="active site" description="Glycyl thioester intermediate" evidence="4">
    <location>
        <position position="1298"/>
    </location>
</feature>
<evidence type="ECO:0000256" key="3">
    <source>
        <dbReference type="ARBA" id="ARBA00022786"/>
    </source>
</evidence>
<dbReference type="EMBL" id="CP077077">
    <property type="protein sequence ID" value="QXH55079.1"/>
    <property type="molecule type" value="Genomic_DNA"/>
</dbReference>
<comment type="PTM">
    <text evidence="4">Ubiquitinated in the presence of host E1 ubiquitin-activating enzyme, E2 ubiquitin-conjugating enzyme and ubiquitin.</text>
</comment>
<dbReference type="InterPro" id="IPR003591">
    <property type="entry name" value="Leu-rich_rpt_typical-subtyp"/>
</dbReference>
<evidence type="ECO:0000259" key="5">
    <source>
        <dbReference type="PROSITE" id="PS52053"/>
    </source>
</evidence>
<dbReference type="SMART" id="SM00369">
    <property type="entry name" value="LRR_TYP"/>
    <property type="match status" value="3"/>
</dbReference>
<keyword evidence="4" id="KW-0832">Ubl conjugation</keyword>
<evidence type="ECO:0000256" key="2">
    <source>
        <dbReference type="ARBA" id="ARBA00022737"/>
    </source>
</evidence>
<keyword evidence="4" id="KW-0964">Secreted</keyword>
<dbReference type="PANTHER" id="PTHR47114:SF2">
    <property type="entry name" value="OLIGODENDROCYTE-MYELIN GLYCOPROTEIN"/>
    <property type="match status" value="1"/>
</dbReference>
<dbReference type="PANTHER" id="PTHR47114">
    <property type="match status" value="1"/>
</dbReference>
<dbReference type="Proteomes" id="UP000824010">
    <property type="component" value="Chromosome"/>
</dbReference>
<keyword evidence="7" id="KW-1185">Reference proteome</keyword>
<gene>
    <name evidence="6" type="ORF">KSS90_17225</name>
</gene>
<evidence type="ECO:0000256" key="4">
    <source>
        <dbReference type="PROSITE-ProRule" id="PRU01398"/>
    </source>
</evidence>
<organism evidence="6 7">
    <name type="scientific">Pseudomonas maumuensis</name>
    <dbReference type="NCBI Taxonomy" id="2842354"/>
    <lineage>
        <taxon>Bacteria</taxon>
        <taxon>Pseudomonadati</taxon>
        <taxon>Pseudomonadota</taxon>
        <taxon>Gammaproteobacteria</taxon>
        <taxon>Pseudomonadales</taxon>
        <taxon>Pseudomonadaceae</taxon>
        <taxon>Pseudomonas</taxon>
    </lineage>
</organism>
<name>A0ABX8NGF6_9PSED</name>
<keyword evidence="1" id="KW-0433">Leucine-rich repeat</keyword>
<dbReference type="InterPro" id="IPR051071">
    <property type="entry name" value="LRR-bact_E3_ubiq_ligases"/>
</dbReference>
<proteinExistence type="inferred from homology"/>
<dbReference type="InterPro" id="IPR046673">
    <property type="entry name" value="ToxA_N"/>
</dbReference>
<dbReference type="PROSITE" id="PS52053">
    <property type="entry name" value="NEL"/>
    <property type="match status" value="1"/>
</dbReference>
<comment type="similarity">
    <text evidence="4">Belongs to the LRR-containing bacterial E3 ligase family.</text>
</comment>
<dbReference type="RefSeq" id="WP_217866550.1">
    <property type="nucleotide sequence ID" value="NZ_CP077077.1"/>
</dbReference>
<dbReference type="Pfam" id="PF14496">
    <property type="entry name" value="NEL"/>
    <property type="match status" value="1"/>
</dbReference>
<keyword evidence="3 4" id="KW-0833">Ubl conjugation pathway</keyword>
<accession>A0ABX8NGF6</accession>
<keyword evidence="4" id="KW-1035">Host cytoplasm</keyword>
<evidence type="ECO:0000256" key="1">
    <source>
        <dbReference type="ARBA" id="ARBA00022614"/>
    </source>
</evidence>
<reference evidence="6 7" key="1">
    <citation type="journal article" date="2021" name="Microorganisms">
        <title>The Ever-Expanding Pseudomonas Genus: Description of 43 New Species and Partition of the Pseudomonas putida Group.</title>
        <authorList>
            <person name="Girard L."/>
            <person name="Lood C."/>
            <person name="Hofte M."/>
            <person name="Vandamme P."/>
            <person name="Rokni-Zadeh H."/>
            <person name="van Noort V."/>
            <person name="Lavigne R."/>
            <person name="De Mot R."/>
        </authorList>
    </citation>
    <scope>NUCLEOTIDE SEQUENCE [LARGE SCALE GENOMIC DNA]</scope>
    <source>
        <strain evidence="6 7">COW77</strain>
    </source>
</reference>
<evidence type="ECO:0000313" key="7">
    <source>
        <dbReference type="Proteomes" id="UP000824010"/>
    </source>
</evidence>
<evidence type="ECO:0000313" key="6">
    <source>
        <dbReference type="EMBL" id="QXH55079.1"/>
    </source>
</evidence>
<dbReference type="Pfam" id="PF20178">
    <property type="entry name" value="ToxA_N"/>
    <property type="match status" value="1"/>
</dbReference>
<protein>
    <recommendedName>
        <fullName evidence="5">NEL domain-containing protein</fullName>
    </recommendedName>
</protein>